<evidence type="ECO:0000256" key="6">
    <source>
        <dbReference type="ARBA" id="ARBA00022989"/>
    </source>
</evidence>
<keyword evidence="3" id="KW-0716">Sensory transduction</keyword>
<keyword evidence="4 10" id="KW-0812">Transmembrane</keyword>
<feature type="transmembrane region" description="Helical" evidence="10">
    <location>
        <begin position="243"/>
        <end position="263"/>
    </location>
</feature>
<reference evidence="11" key="1">
    <citation type="submission" date="2020-05" db="UniProtKB">
        <authorList>
            <consortium name="EnsemblMetazoa"/>
        </authorList>
    </citation>
    <scope>IDENTIFICATION</scope>
    <source>
        <strain evidence="11">FUMOZ</strain>
    </source>
</reference>
<dbReference type="PANTHER" id="PTHR21137">
    <property type="entry name" value="ODORANT RECEPTOR"/>
    <property type="match status" value="1"/>
</dbReference>
<dbReference type="GO" id="GO:0005886">
    <property type="term" value="C:plasma membrane"/>
    <property type="evidence" value="ECO:0007669"/>
    <property type="project" value="UniProtKB-SubCell"/>
</dbReference>
<dbReference type="InterPro" id="IPR004117">
    <property type="entry name" value="7tm6_olfct_rcpt"/>
</dbReference>
<feature type="transmembrane region" description="Helical" evidence="10">
    <location>
        <begin position="43"/>
        <end position="62"/>
    </location>
</feature>
<keyword evidence="5" id="KW-0552">Olfaction</keyword>
<evidence type="ECO:0000256" key="1">
    <source>
        <dbReference type="ARBA" id="ARBA00004651"/>
    </source>
</evidence>
<evidence type="ECO:0000256" key="3">
    <source>
        <dbReference type="ARBA" id="ARBA00022606"/>
    </source>
</evidence>
<protein>
    <submittedName>
        <fullName evidence="11">Odorant receptor</fullName>
    </submittedName>
</protein>
<dbReference type="GO" id="GO:0007165">
    <property type="term" value="P:signal transduction"/>
    <property type="evidence" value="ECO:0007669"/>
    <property type="project" value="UniProtKB-KW"/>
</dbReference>
<dbReference type="GO" id="GO:0005549">
    <property type="term" value="F:odorant binding"/>
    <property type="evidence" value="ECO:0007669"/>
    <property type="project" value="InterPro"/>
</dbReference>
<feature type="transmembrane region" description="Helical" evidence="10">
    <location>
        <begin position="161"/>
        <end position="180"/>
    </location>
</feature>
<dbReference type="Pfam" id="PF02949">
    <property type="entry name" value="7tm_6"/>
    <property type="match status" value="1"/>
</dbReference>
<keyword evidence="7 10" id="KW-0472">Membrane</keyword>
<comment type="subcellular location">
    <subcellularLocation>
        <location evidence="1">Cell membrane</location>
        <topology evidence="1">Multi-pass membrane protein</topology>
    </subcellularLocation>
</comment>
<organism evidence="11">
    <name type="scientific">Anopheles funestus</name>
    <name type="common">African malaria mosquito</name>
    <dbReference type="NCBI Taxonomy" id="62324"/>
    <lineage>
        <taxon>Eukaryota</taxon>
        <taxon>Metazoa</taxon>
        <taxon>Ecdysozoa</taxon>
        <taxon>Arthropoda</taxon>
        <taxon>Hexapoda</taxon>
        <taxon>Insecta</taxon>
        <taxon>Pterygota</taxon>
        <taxon>Neoptera</taxon>
        <taxon>Endopterygota</taxon>
        <taxon>Diptera</taxon>
        <taxon>Nematocera</taxon>
        <taxon>Culicoidea</taxon>
        <taxon>Culicidae</taxon>
        <taxon>Anophelinae</taxon>
        <taxon>Anopheles</taxon>
    </lineage>
</organism>
<name>A0A182R691_ANOFN</name>
<dbReference type="GO" id="GO:0004984">
    <property type="term" value="F:olfactory receptor activity"/>
    <property type="evidence" value="ECO:0007669"/>
    <property type="project" value="InterPro"/>
</dbReference>
<evidence type="ECO:0000256" key="4">
    <source>
        <dbReference type="ARBA" id="ARBA00022692"/>
    </source>
</evidence>
<proteinExistence type="predicted"/>
<evidence type="ECO:0000313" key="11">
    <source>
        <dbReference type="EnsemblMetazoa" id="AFUN001687-PA"/>
    </source>
</evidence>
<evidence type="ECO:0000256" key="5">
    <source>
        <dbReference type="ARBA" id="ARBA00022725"/>
    </source>
</evidence>
<evidence type="ECO:0000256" key="10">
    <source>
        <dbReference type="SAM" id="Phobius"/>
    </source>
</evidence>
<accession>A0A182R691</accession>
<dbReference type="VEuPathDB" id="VectorBase:AFUN001687"/>
<keyword evidence="6 10" id="KW-1133">Transmembrane helix</keyword>
<keyword evidence="8" id="KW-0675">Receptor</keyword>
<dbReference type="PANTHER" id="PTHR21137:SF35">
    <property type="entry name" value="ODORANT RECEPTOR 19A-RELATED"/>
    <property type="match status" value="1"/>
</dbReference>
<feature type="transmembrane region" description="Helical" evidence="10">
    <location>
        <begin position="12"/>
        <end position="31"/>
    </location>
</feature>
<sequence length="370" mass="42397">MLIQRPRSNLEIGIKKICLSILIAHLVGMAYDLTHQEDVRVVMDIFSMLTMFSSIVVRNICLKQYQSHINAMELLDENPNFEVGTPYAETIRRRTVKQNNRYLGSYLVCQFLCATVWVCQNMAVKDSFVTIITHFPIDLSERAPTFDTLTQLCYACAGYFWAWYHAMGQMIIIVLLRFTITEFRVFLHSLATLDTQIHDQLLLDPEGNEERVVREVVYKHARRHSELIVAVMHMRMIIRNYSLVHFSFYMIIVAAFMARVLVIPGSSSLGMAVPLLATAVFFVETFGLCMLVETLVQLNRSVSFQLYGFNWTRYLPYGNSIKRTMMLMIMQANNTNDFSAGGLTTVSADLFAKTCRLIYTIMMGMANLAT</sequence>
<dbReference type="EnsemblMetazoa" id="AFUN001687-RA">
    <property type="protein sequence ID" value="AFUN001687-PA"/>
    <property type="gene ID" value="AFUN001687"/>
</dbReference>
<evidence type="ECO:0000256" key="8">
    <source>
        <dbReference type="ARBA" id="ARBA00023170"/>
    </source>
</evidence>
<evidence type="ECO:0000256" key="2">
    <source>
        <dbReference type="ARBA" id="ARBA00022475"/>
    </source>
</evidence>
<evidence type="ECO:0000256" key="9">
    <source>
        <dbReference type="ARBA" id="ARBA00023224"/>
    </source>
</evidence>
<keyword evidence="9" id="KW-0807">Transducer</keyword>
<dbReference type="AlphaFoldDB" id="A0A182R691"/>
<keyword evidence="2" id="KW-1003">Cell membrane</keyword>
<feature type="transmembrane region" description="Helical" evidence="10">
    <location>
        <begin position="269"/>
        <end position="292"/>
    </location>
</feature>
<evidence type="ECO:0000256" key="7">
    <source>
        <dbReference type="ARBA" id="ARBA00023136"/>
    </source>
</evidence>
<feature type="transmembrane region" description="Helical" evidence="10">
    <location>
        <begin position="102"/>
        <end position="123"/>
    </location>
</feature>
<dbReference type="STRING" id="62324.A0A182R691"/>